<name>A0ABV0ZY24_9TELE</name>
<comment type="caution">
    <text evidence="2">The sequence shown here is derived from an EMBL/GenBank/DDBJ whole genome shotgun (WGS) entry which is preliminary data.</text>
</comment>
<sequence length="101" mass="11194">MHSQWNRRLRDTRVKRITGSFWETAAKLGTVFSPPAELSAHNNEKGTVKCSHSTKLALYEKMLYVQLQLLKLITGSGKSQSVGPRLGNGHWGSPSSTTRLA</sequence>
<dbReference type="EMBL" id="JAHRIP010076469">
    <property type="protein sequence ID" value="MEQ2311158.1"/>
    <property type="molecule type" value="Genomic_DNA"/>
</dbReference>
<feature type="region of interest" description="Disordered" evidence="1">
    <location>
        <begin position="77"/>
        <end position="101"/>
    </location>
</feature>
<reference evidence="2 3" key="1">
    <citation type="submission" date="2021-06" db="EMBL/GenBank/DDBJ databases">
        <authorList>
            <person name="Palmer J.M."/>
        </authorList>
    </citation>
    <scope>NUCLEOTIDE SEQUENCE [LARGE SCALE GENOMIC DNA]</scope>
    <source>
        <strain evidence="2 3">AS_MEX2019</strain>
        <tissue evidence="2">Muscle</tissue>
    </source>
</reference>
<evidence type="ECO:0000313" key="2">
    <source>
        <dbReference type="EMBL" id="MEQ2311158.1"/>
    </source>
</evidence>
<proteinExistence type="predicted"/>
<organism evidence="2 3">
    <name type="scientific">Ameca splendens</name>
    <dbReference type="NCBI Taxonomy" id="208324"/>
    <lineage>
        <taxon>Eukaryota</taxon>
        <taxon>Metazoa</taxon>
        <taxon>Chordata</taxon>
        <taxon>Craniata</taxon>
        <taxon>Vertebrata</taxon>
        <taxon>Euteleostomi</taxon>
        <taxon>Actinopterygii</taxon>
        <taxon>Neopterygii</taxon>
        <taxon>Teleostei</taxon>
        <taxon>Neoteleostei</taxon>
        <taxon>Acanthomorphata</taxon>
        <taxon>Ovalentaria</taxon>
        <taxon>Atherinomorphae</taxon>
        <taxon>Cyprinodontiformes</taxon>
        <taxon>Goodeidae</taxon>
        <taxon>Ameca</taxon>
    </lineage>
</organism>
<accession>A0ABV0ZY24</accession>
<evidence type="ECO:0000256" key="1">
    <source>
        <dbReference type="SAM" id="MobiDB-lite"/>
    </source>
</evidence>
<gene>
    <name evidence="2" type="ORF">AMECASPLE_016783</name>
</gene>
<evidence type="ECO:0000313" key="3">
    <source>
        <dbReference type="Proteomes" id="UP001469553"/>
    </source>
</evidence>
<keyword evidence="3" id="KW-1185">Reference proteome</keyword>
<protein>
    <submittedName>
        <fullName evidence="2">Uncharacterized protein</fullName>
    </submittedName>
</protein>
<dbReference type="Proteomes" id="UP001469553">
    <property type="component" value="Unassembled WGS sequence"/>
</dbReference>